<protein>
    <submittedName>
        <fullName evidence="1">Uncharacterized protein</fullName>
    </submittedName>
</protein>
<evidence type="ECO:0000313" key="1">
    <source>
        <dbReference type="EMBL" id="QHC64531.1"/>
    </source>
</evidence>
<evidence type="ECO:0000313" key="2">
    <source>
        <dbReference type="Proteomes" id="UP000464597"/>
    </source>
</evidence>
<dbReference type="EMBL" id="CP047180">
    <property type="protein sequence ID" value="QHC64531.1"/>
    <property type="molecule type" value="Genomic_DNA"/>
</dbReference>
<organism evidence="1 2">
    <name type="scientific">Rathayibacter festucae</name>
    <dbReference type="NCBI Taxonomy" id="110937"/>
    <lineage>
        <taxon>Bacteria</taxon>
        <taxon>Bacillati</taxon>
        <taxon>Actinomycetota</taxon>
        <taxon>Actinomycetes</taxon>
        <taxon>Micrococcales</taxon>
        <taxon>Microbacteriaceae</taxon>
        <taxon>Rathayibacter</taxon>
    </lineage>
</organism>
<gene>
    <name evidence="1" type="ORF">GSU69_18810</name>
</gene>
<sequence>MRDQRGAPAAWARGAGSDLCRRRRAHAGRVAPQGRIETRLAITNDSAGVAEEGSWTANAALTLKTPTTVDAGDYSSTLTLSLFE</sequence>
<dbReference type="RefSeq" id="WP_159423882.1">
    <property type="nucleotide sequence ID" value="NZ_CP047180.1"/>
</dbReference>
<name>A0ABX6H420_9MICO</name>
<keyword evidence="2" id="KW-1185">Reference proteome</keyword>
<proteinExistence type="predicted"/>
<dbReference type="Proteomes" id="UP000464597">
    <property type="component" value="Chromosome"/>
</dbReference>
<reference evidence="2" key="1">
    <citation type="submission" date="2019-12" db="EMBL/GenBank/DDBJ databases">
        <title>Complete and draft genome sequences of new strains and members of some known species of the genus Rathayibacter isolated from plants.</title>
        <authorList>
            <person name="Tarlachkov S.V."/>
            <person name="Starodumova I.P."/>
            <person name="Dorofeeva L.V."/>
            <person name="Prisyazhnaya N.V."/>
            <person name="Leyn S."/>
            <person name="Zlamal J."/>
            <person name="Elan M."/>
            <person name="Osterman A.L."/>
            <person name="Nadler S."/>
            <person name="Subbotin S.A."/>
            <person name="Evtushenko L.I."/>
        </authorList>
    </citation>
    <scope>NUCLEOTIDE SEQUENCE [LARGE SCALE GENOMIC DNA]</scope>
    <source>
        <strain evidence="2">VKM Ac-2802</strain>
    </source>
</reference>
<accession>A0ABX6H420</accession>